<gene>
    <name evidence="1" type="ORF">QI30_16635</name>
</gene>
<dbReference type="Pfam" id="PF08713">
    <property type="entry name" value="DNA_alkylation"/>
    <property type="match status" value="1"/>
</dbReference>
<dbReference type="OrthoDB" id="9784740at2"/>
<proteinExistence type="predicted"/>
<dbReference type="SUPFAM" id="SSF48371">
    <property type="entry name" value="ARM repeat"/>
    <property type="match status" value="1"/>
</dbReference>
<keyword evidence="2" id="KW-1185">Reference proteome</keyword>
<name>A0A433RQ71_9BACL</name>
<comment type="caution">
    <text evidence="1">The sequence shown here is derived from an EMBL/GenBank/DDBJ whole genome shotgun (WGS) entry which is preliminary data.</text>
</comment>
<evidence type="ECO:0000313" key="2">
    <source>
        <dbReference type="Proteomes" id="UP000288623"/>
    </source>
</evidence>
<dbReference type="RefSeq" id="WP_126991724.1">
    <property type="nucleotide sequence ID" value="NZ_JTFC01000042.1"/>
</dbReference>
<dbReference type="PANTHER" id="PTHR34070">
    <property type="entry name" value="ARMADILLO-TYPE FOLD"/>
    <property type="match status" value="1"/>
</dbReference>
<dbReference type="AlphaFoldDB" id="A0A433RQ71"/>
<accession>A0A433RQ71</accession>
<dbReference type="InterPro" id="IPR016024">
    <property type="entry name" value="ARM-type_fold"/>
</dbReference>
<dbReference type="InterPro" id="IPR014825">
    <property type="entry name" value="DNA_alkylation"/>
</dbReference>
<protein>
    <recommendedName>
        <fullName evidence="3">DNA alkylation repair protein</fullName>
    </recommendedName>
</protein>
<dbReference type="EMBL" id="JTFC01000042">
    <property type="protein sequence ID" value="RUS52398.1"/>
    <property type="molecule type" value="Genomic_DNA"/>
</dbReference>
<dbReference type="Gene3D" id="1.25.10.90">
    <property type="match status" value="1"/>
</dbReference>
<dbReference type="Proteomes" id="UP000288623">
    <property type="component" value="Unassembled WGS sequence"/>
</dbReference>
<sequence length="229" mass="27052">MSIHERLKAVQEPSYREFTKKLIPNEPDILGVRIPVLRQLAKEIIKDEPLTFLAEVENRYFEETQLEGFVIGMMKMPAEERIPYVEAFIPKIRNWSVCDGFCSALKDAKKNQALYWPLVEKYAASDKAYDQRFAAVMMLNYYINDDYTEKSLALLDTLKHDDYYVRMGVAWSVSMFFIRKPIETMPYLQQNTLDDWTYNKALSKITESLRVSKETKDRIRAMKRKKKVY</sequence>
<reference evidence="1 2" key="1">
    <citation type="submission" date="2014-11" db="EMBL/GenBank/DDBJ databases">
        <title>Genome sequence and analysis of novel Kurthia sp.</title>
        <authorList>
            <person name="Lawson J.N."/>
            <person name="Gonzalez J.E."/>
            <person name="Rinauldi L."/>
            <person name="Xuan Z."/>
            <person name="Firman A."/>
            <person name="Shaddox L."/>
            <person name="Trudeau A."/>
            <person name="Shah S."/>
            <person name="Reiman D."/>
        </authorList>
    </citation>
    <scope>NUCLEOTIDE SEQUENCE [LARGE SCALE GENOMIC DNA]</scope>
    <source>
        <strain evidence="1 2">3B1D</strain>
    </source>
</reference>
<evidence type="ECO:0000313" key="1">
    <source>
        <dbReference type="EMBL" id="RUS52398.1"/>
    </source>
</evidence>
<evidence type="ECO:0008006" key="3">
    <source>
        <dbReference type="Google" id="ProtNLM"/>
    </source>
</evidence>
<dbReference type="CDD" id="cd06561">
    <property type="entry name" value="AlkD_like"/>
    <property type="match status" value="1"/>
</dbReference>
<dbReference type="PANTHER" id="PTHR34070:SF1">
    <property type="entry name" value="DNA ALKYLATION REPAIR PROTEIN"/>
    <property type="match status" value="1"/>
</dbReference>
<organism evidence="1 2">
    <name type="scientific">Candidatus Kurthia intestinigallinarum</name>
    <dbReference type="NCBI Taxonomy" id="1562256"/>
    <lineage>
        <taxon>Bacteria</taxon>
        <taxon>Bacillati</taxon>
        <taxon>Bacillota</taxon>
        <taxon>Bacilli</taxon>
        <taxon>Bacillales</taxon>
        <taxon>Caryophanaceae</taxon>
        <taxon>Kurthia</taxon>
    </lineage>
</organism>